<dbReference type="Gene3D" id="3.30.70.1440">
    <property type="entry name" value="Multidrug efflux transporter AcrB pore domain"/>
    <property type="match status" value="1"/>
</dbReference>
<dbReference type="Pfam" id="PF00873">
    <property type="entry name" value="ACR_tran"/>
    <property type="match status" value="1"/>
</dbReference>
<dbReference type="SUPFAM" id="SSF82693">
    <property type="entry name" value="Multidrug efflux transporter AcrB pore domain, PN1, PN2, PC1 and PC2 subdomains"/>
    <property type="match status" value="1"/>
</dbReference>
<reference evidence="1" key="1">
    <citation type="submission" date="2021-02" db="EMBL/GenBank/DDBJ databases">
        <title>Thiocyanate and organic carbon inputs drive convergent selection for specific autotrophic Afipia and Thiobacillus strains within complex microbiomes.</title>
        <authorList>
            <person name="Huddy R.J."/>
            <person name="Sachdeva R."/>
            <person name="Kadzinga F."/>
            <person name="Kantor R.S."/>
            <person name="Harrison S.T.L."/>
            <person name="Banfield J.F."/>
        </authorList>
    </citation>
    <scope>NUCLEOTIDE SEQUENCE</scope>
    <source>
        <strain evidence="1">SCN18_10_11_15_R1_P_69_7</strain>
    </source>
</reference>
<dbReference type="Gene3D" id="3.30.70.1430">
    <property type="entry name" value="Multidrug efflux transporter AcrB pore domain"/>
    <property type="match status" value="1"/>
</dbReference>
<dbReference type="Gene3D" id="3.30.2090.10">
    <property type="entry name" value="Multidrug efflux transporter AcrB TolC docking domain, DN and DC subdomains"/>
    <property type="match status" value="1"/>
</dbReference>
<dbReference type="Proteomes" id="UP000664815">
    <property type="component" value="Unassembled WGS sequence"/>
</dbReference>
<dbReference type="PANTHER" id="PTHR32063:SF24">
    <property type="entry name" value="CATION EFFLUX SYSTEM (ACRB_ACRD_ACRF FAMILY)"/>
    <property type="match status" value="1"/>
</dbReference>
<dbReference type="GO" id="GO:0005886">
    <property type="term" value="C:plasma membrane"/>
    <property type="evidence" value="ECO:0007669"/>
    <property type="project" value="TreeGrafter"/>
</dbReference>
<dbReference type="InterPro" id="IPR027463">
    <property type="entry name" value="AcrB_DN_DC_subdom"/>
</dbReference>
<feature type="non-terminal residue" evidence="1">
    <location>
        <position position="357"/>
    </location>
</feature>
<dbReference type="AlphaFoldDB" id="A0A9D8KX50"/>
<dbReference type="InterPro" id="IPR001036">
    <property type="entry name" value="Acrflvin-R"/>
</dbReference>
<evidence type="ECO:0000313" key="2">
    <source>
        <dbReference type="Proteomes" id="UP000664815"/>
    </source>
</evidence>
<dbReference type="EMBL" id="JAFKMG010000524">
    <property type="protein sequence ID" value="MBN8798842.1"/>
    <property type="molecule type" value="Genomic_DNA"/>
</dbReference>
<dbReference type="PANTHER" id="PTHR32063">
    <property type="match status" value="1"/>
</dbReference>
<accession>A0A9D8KX50</accession>
<proteinExistence type="predicted"/>
<organism evidence="1 2">
    <name type="scientific">Stenotrophomonas nitritireducens</name>
    <dbReference type="NCBI Taxonomy" id="83617"/>
    <lineage>
        <taxon>Bacteria</taxon>
        <taxon>Pseudomonadati</taxon>
        <taxon>Pseudomonadota</taxon>
        <taxon>Gammaproteobacteria</taxon>
        <taxon>Lysobacterales</taxon>
        <taxon>Lysobacteraceae</taxon>
        <taxon>Stenotrophomonas</taxon>
    </lineage>
</organism>
<sequence length="357" mass="38592">MVAGALALVIGCGLLATRLGSEFVPNLDEGDVAMQAMRIPGTSLTQSLQMQRQIELRLLQFPEVTKVFSRVGTAEVASDPMPPSVADTFIMMKPRSQWPDPRKPRADLVAELERAVEEMPGNNYEFTQPIQMRMNELISGVRADVAVMLYGDDLDTLTEVGRRIEKVAAGVAGAADVRLEQTSGLPLLTVTPDRQKLAGYGLNPGQVQSTVATAVGGQVAGQLFEGDRRFDIVVRLPEELRQDPAALADLPVSLETALASGNADELSRTGAAGAFTGNPRTVPLRELASIEASEGPNQINRYNGKRRIVVTANVRDRDLGSFVSELQQAINSRVQLPAGYWIDYGGSFEQMISASQR</sequence>
<dbReference type="GO" id="GO:0042910">
    <property type="term" value="F:xenobiotic transmembrane transporter activity"/>
    <property type="evidence" value="ECO:0007669"/>
    <property type="project" value="TreeGrafter"/>
</dbReference>
<dbReference type="SUPFAM" id="SSF82714">
    <property type="entry name" value="Multidrug efflux transporter AcrB TolC docking domain, DN and DC subdomains"/>
    <property type="match status" value="1"/>
</dbReference>
<protein>
    <submittedName>
        <fullName evidence="1">Efflux RND transporter permease subunit</fullName>
    </submittedName>
</protein>
<dbReference type="SUPFAM" id="SSF82866">
    <property type="entry name" value="Multidrug efflux transporter AcrB transmembrane domain"/>
    <property type="match status" value="1"/>
</dbReference>
<comment type="caution">
    <text evidence="1">The sequence shown here is derived from an EMBL/GenBank/DDBJ whole genome shotgun (WGS) entry which is preliminary data.</text>
</comment>
<evidence type="ECO:0000313" key="1">
    <source>
        <dbReference type="EMBL" id="MBN8798842.1"/>
    </source>
</evidence>
<name>A0A9D8KX50_9GAMM</name>
<dbReference type="Gene3D" id="1.20.1640.10">
    <property type="entry name" value="Multidrug efflux transporter AcrB transmembrane domain"/>
    <property type="match status" value="1"/>
</dbReference>
<gene>
    <name evidence="1" type="ORF">J0H45_05715</name>
</gene>